<feature type="non-terminal residue" evidence="2">
    <location>
        <position position="1"/>
    </location>
</feature>
<name>A0AA87ZLJ9_FICCA</name>
<feature type="region of interest" description="Disordered" evidence="1">
    <location>
        <begin position="1"/>
        <end position="29"/>
    </location>
</feature>
<reference evidence="2" key="1">
    <citation type="submission" date="2023-07" db="EMBL/GenBank/DDBJ databases">
        <title>draft genome sequence of fig (Ficus carica).</title>
        <authorList>
            <person name="Takahashi T."/>
            <person name="Nishimura K."/>
        </authorList>
    </citation>
    <scope>NUCLEOTIDE SEQUENCE</scope>
</reference>
<sequence length="29" mass="3142">STPTCPETRVAAKTKASFISRRPTTSHLP</sequence>
<proteinExistence type="predicted"/>
<evidence type="ECO:0000313" key="2">
    <source>
        <dbReference type="EMBL" id="GMN38358.1"/>
    </source>
</evidence>
<evidence type="ECO:0000313" key="3">
    <source>
        <dbReference type="Proteomes" id="UP001187192"/>
    </source>
</evidence>
<accession>A0AA87ZLJ9</accession>
<dbReference type="AlphaFoldDB" id="A0AA87ZLJ9"/>
<organism evidence="2 3">
    <name type="scientific">Ficus carica</name>
    <name type="common">Common fig</name>
    <dbReference type="NCBI Taxonomy" id="3494"/>
    <lineage>
        <taxon>Eukaryota</taxon>
        <taxon>Viridiplantae</taxon>
        <taxon>Streptophyta</taxon>
        <taxon>Embryophyta</taxon>
        <taxon>Tracheophyta</taxon>
        <taxon>Spermatophyta</taxon>
        <taxon>Magnoliopsida</taxon>
        <taxon>eudicotyledons</taxon>
        <taxon>Gunneridae</taxon>
        <taxon>Pentapetalae</taxon>
        <taxon>rosids</taxon>
        <taxon>fabids</taxon>
        <taxon>Rosales</taxon>
        <taxon>Moraceae</taxon>
        <taxon>Ficeae</taxon>
        <taxon>Ficus</taxon>
    </lineage>
</organism>
<keyword evidence="3" id="KW-1185">Reference proteome</keyword>
<evidence type="ECO:0000256" key="1">
    <source>
        <dbReference type="SAM" id="MobiDB-lite"/>
    </source>
</evidence>
<comment type="caution">
    <text evidence="2">The sequence shown here is derived from an EMBL/GenBank/DDBJ whole genome shotgun (WGS) entry which is preliminary data.</text>
</comment>
<protein>
    <submittedName>
        <fullName evidence="2">Uncharacterized protein</fullName>
    </submittedName>
</protein>
<dbReference type="EMBL" id="BTGU01000008">
    <property type="protein sequence ID" value="GMN38358.1"/>
    <property type="molecule type" value="Genomic_DNA"/>
</dbReference>
<dbReference type="Proteomes" id="UP001187192">
    <property type="component" value="Unassembled WGS sequence"/>
</dbReference>
<gene>
    <name evidence="2" type="ORF">TIFTF001_007595</name>
</gene>